<comment type="caution">
    <text evidence="2">The sequence shown here is derived from an EMBL/GenBank/DDBJ whole genome shotgun (WGS) entry which is preliminary data.</text>
</comment>
<feature type="transmembrane region" description="Helical" evidence="1">
    <location>
        <begin position="6"/>
        <end position="24"/>
    </location>
</feature>
<keyword evidence="1" id="KW-1133">Transmembrane helix</keyword>
<keyword evidence="1" id="KW-0812">Transmembrane</keyword>
<dbReference type="Proteomes" id="UP000221394">
    <property type="component" value="Unassembled WGS sequence"/>
</dbReference>
<evidence type="ECO:0000313" key="2">
    <source>
        <dbReference type="EMBL" id="PFG35583.1"/>
    </source>
</evidence>
<dbReference type="EMBL" id="PDJH01000001">
    <property type="protein sequence ID" value="PFG35583.1"/>
    <property type="molecule type" value="Genomic_DNA"/>
</dbReference>
<dbReference type="AlphaFoldDB" id="A0A2A9E9T5"/>
<gene>
    <name evidence="2" type="ORF">ATL41_0278</name>
</gene>
<protein>
    <submittedName>
        <fullName evidence="2">Uncharacterized protein</fullName>
    </submittedName>
</protein>
<proteinExistence type="predicted"/>
<evidence type="ECO:0000256" key="1">
    <source>
        <dbReference type="SAM" id="Phobius"/>
    </source>
</evidence>
<keyword evidence="3" id="KW-1185">Reference proteome</keyword>
<reference evidence="2 3" key="1">
    <citation type="submission" date="2017-10" db="EMBL/GenBank/DDBJ databases">
        <title>Sequencing the genomes of 1000 actinobacteria strains.</title>
        <authorList>
            <person name="Klenk H.-P."/>
        </authorList>
    </citation>
    <scope>NUCLEOTIDE SEQUENCE [LARGE SCALE GENOMIC DNA]</scope>
    <source>
        <strain evidence="2 3">DSM 21574</strain>
    </source>
</reference>
<keyword evidence="1" id="KW-0472">Membrane</keyword>
<sequence>MAPVWFWIWTALVLGAALVAFFVWRDAWRRFRRAGSEAGTSAERLGQVWERVTARTEERLAEAPSTAPTVTAPRAELRARVDRLREERLARKAWRRRPRPEVWERWRSVWR</sequence>
<accession>A0A2A9E9T5</accession>
<evidence type="ECO:0000313" key="3">
    <source>
        <dbReference type="Proteomes" id="UP000221394"/>
    </source>
</evidence>
<organism evidence="2 3">
    <name type="scientific">Flavimobilis soli</name>
    <dbReference type="NCBI Taxonomy" id="442709"/>
    <lineage>
        <taxon>Bacteria</taxon>
        <taxon>Bacillati</taxon>
        <taxon>Actinomycetota</taxon>
        <taxon>Actinomycetes</taxon>
        <taxon>Micrococcales</taxon>
        <taxon>Jonesiaceae</taxon>
        <taxon>Flavimobilis</taxon>
    </lineage>
</organism>
<name>A0A2A9E9T5_9MICO</name>